<name>A0A517QVX3_9PLAN</name>
<dbReference type="EC" id="5.1.99.6" evidence="1"/>
<keyword evidence="1" id="KW-0413">Isomerase</keyword>
<keyword evidence="1" id="KW-0630">Potassium</keyword>
<dbReference type="PANTHER" id="PTHR13612:SF0">
    <property type="entry name" value="ENHANCER OF MRNA-DECAPPING PROTEIN 3"/>
    <property type="match status" value="1"/>
</dbReference>
<keyword evidence="1" id="KW-0521">NADP</keyword>
<keyword evidence="4" id="KW-1185">Reference proteome</keyword>
<comment type="caution">
    <text evidence="1">Lacks conserved residue(s) required for the propagation of feature annotation.</text>
</comment>
<dbReference type="GO" id="GO:0046872">
    <property type="term" value="F:metal ion binding"/>
    <property type="evidence" value="ECO:0007669"/>
    <property type="project" value="UniProtKB-KW"/>
</dbReference>
<feature type="binding site" evidence="1">
    <location>
        <begin position="135"/>
        <end position="141"/>
    </location>
    <ligand>
        <name>(6S)-NADPHX</name>
        <dbReference type="ChEBI" id="CHEBI:64076"/>
    </ligand>
</feature>
<dbReference type="EMBL" id="CP036268">
    <property type="protein sequence ID" value="QDT35717.1"/>
    <property type="molecule type" value="Genomic_DNA"/>
</dbReference>
<evidence type="ECO:0000259" key="2">
    <source>
        <dbReference type="PROSITE" id="PS51385"/>
    </source>
</evidence>
<dbReference type="NCBIfam" id="TIGR00197">
    <property type="entry name" value="yjeF_nterm"/>
    <property type="match status" value="1"/>
</dbReference>
<dbReference type="Pfam" id="PF03853">
    <property type="entry name" value="YjeF_N"/>
    <property type="match status" value="1"/>
</dbReference>
<feature type="binding site" evidence="1">
    <location>
        <position position="164"/>
    </location>
    <ligand>
        <name>(6S)-NADPHX</name>
        <dbReference type="ChEBI" id="CHEBI:64076"/>
    </ligand>
</feature>
<organism evidence="3 4">
    <name type="scientific">Stratiformator vulcanicus</name>
    <dbReference type="NCBI Taxonomy" id="2527980"/>
    <lineage>
        <taxon>Bacteria</taxon>
        <taxon>Pseudomonadati</taxon>
        <taxon>Planctomycetota</taxon>
        <taxon>Planctomycetia</taxon>
        <taxon>Planctomycetales</taxon>
        <taxon>Planctomycetaceae</taxon>
        <taxon>Stratiformator</taxon>
    </lineage>
</organism>
<dbReference type="HAMAP" id="MF_01966">
    <property type="entry name" value="NADHX_epimerase"/>
    <property type="match status" value="1"/>
</dbReference>
<protein>
    <recommendedName>
        <fullName evidence="1">NAD(P)H-hydrate epimerase</fullName>
        <ecNumber evidence="1">5.1.99.6</ecNumber>
    </recommendedName>
    <alternativeName>
        <fullName evidence="1">NAD(P)HX epimerase</fullName>
    </alternativeName>
</protein>
<dbReference type="PROSITE" id="PS51385">
    <property type="entry name" value="YJEF_N"/>
    <property type="match status" value="1"/>
</dbReference>
<dbReference type="InterPro" id="IPR004443">
    <property type="entry name" value="YjeF_N_dom"/>
</dbReference>
<feature type="binding site" evidence="1">
    <location>
        <begin position="59"/>
        <end position="63"/>
    </location>
    <ligand>
        <name>(6S)-NADPHX</name>
        <dbReference type="ChEBI" id="CHEBI:64076"/>
    </ligand>
</feature>
<dbReference type="Proteomes" id="UP000317318">
    <property type="component" value="Chromosome"/>
</dbReference>
<comment type="similarity">
    <text evidence="1">Belongs to the NnrE/AIBP family.</text>
</comment>
<proteinExistence type="inferred from homology"/>
<keyword evidence="1" id="KW-0479">Metal-binding</keyword>
<comment type="cofactor">
    <cofactor evidence="1">
        <name>K(+)</name>
        <dbReference type="ChEBI" id="CHEBI:29103"/>
    </cofactor>
    <text evidence="1">Binds 1 potassium ion per subunit.</text>
</comment>
<accession>A0A517QVX3</accession>
<evidence type="ECO:0000256" key="1">
    <source>
        <dbReference type="HAMAP-Rule" id="MF_01966"/>
    </source>
</evidence>
<dbReference type="Gene3D" id="3.40.50.10260">
    <property type="entry name" value="YjeF N-terminal domain"/>
    <property type="match status" value="1"/>
</dbReference>
<dbReference type="GO" id="GO:0000932">
    <property type="term" value="C:P-body"/>
    <property type="evidence" value="ECO:0007669"/>
    <property type="project" value="TreeGrafter"/>
</dbReference>
<dbReference type="GO" id="GO:0033962">
    <property type="term" value="P:P-body assembly"/>
    <property type="evidence" value="ECO:0007669"/>
    <property type="project" value="TreeGrafter"/>
</dbReference>
<reference evidence="3 4" key="1">
    <citation type="submission" date="2019-02" db="EMBL/GenBank/DDBJ databases">
        <title>Deep-cultivation of Planctomycetes and their phenomic and genomic characterization uncovers novel biology.</title>
        <authorList>
            <person name="Wiegand S."/>
            <person name="Jogler M."/>
            <person name="Boedeker C."/>
            <person name="Pinto D."/>
            <person name="Vollmers J."/>
            <person name="Rivas-Marin E."/>
            <person name="Kohn T."/>
            <person name="Peeters S.H."/>
            <person name="Heuer A."/>
            <person name="Rast P."/>
            <person name="Oberbeckmann S."/>
            <person name="Bunk B."/>
            <person name="Jeske O."/>
            <person name="Meyerdierks A."/>
            <person name="Storesund J.E."/>
            <person name="Kallscheuer N."/>
            <person name="Luecker S."/>
            <person name="Lage O.M."/>
            <person name="Pohl T."/>
            <person name="Merkel B.J."/>
            <person name="Hornburger P."/>
            <person name="Mueller R.-W."/>
            <person name="Bruemmer F."/>
            <person name="Labrenz M."/>
            <person name="Spormann A.M."/>
            <person name="Op den Camp H."/>
            <person name="Overmann J."/>
            <person name="Amann R."/>
            <person name="Jetten M.S.M."/>
            <person name="Mascher T."/>
            <person name="Medema M.H."/>
            <person name="Devos D.P."/>
            <person name="Kaster A.-K."/>
            <person name="Ovreas L."/>
            <person name="Rohde M."/>
            <person name="Galperin M.Y."/>
            <person name="Jogler C."/>
        </authorList>
    </citation>
    <scope>NUCLEOTIDE SEQUENCE [LARGE SCALE GENOMIC DNA]</scope>
    <source>
        <strain evidence="3 4">Pan189</strain>
    </source>
</reference>
<evidence type="ECO:0000313" key="3">
    <source>
        <dbReference type="EMBL" id="QDT35717.1"/>
    </source>
</evidence>
<evidence type="ECO:0000313" key="4">
    <source>
        <dbReference type="Proteomes" id="UP000317318"/>
    </source>
</evidence>
<feature type="domain" description="YjeF N-terminal" evidence="2">
    <location>
        <begin position="12"/>
        <end position="221"/>
    </location>
</feature>
<dbReference type="SUPFAM" id="SSF64153">
    <property type="entry name" value="YjeF N-terminal domain-like"/>
    <property type="match status" value="1"/>
</dbReference>
<feature type="binding site" evidence="1">
    <location>
        <position position="167"/>
    </location>
    <ligand>
        <name>K(+)</name>
        <dbReference type="ChEBI" id="CHEBI:29103"/>
    </ligand>
</feature>
<dbReference type="AlphaFoldDB" id="A0A517QVX3"/>
<keyword evidence="1" id="KW-0520">NAD</keyword>
<dbReference type="GO" id="GO:0000166">
    <property type="term" value="F:nucleotide binding"/>
    <property type="evidence" value="ECO:0007669"/>
    <property type="project" value="UniProtKB-KW"/>
</dbReference>
<dbReference type="GO" id="GO:0031087">
    <property type="term" value="P:deadenylation-independent decapping of nuclear-transcribed mRNA"/>
    <property type="evidence" value="ECO:0007669"/>
    <property type="project" value="TreeGrafter"/>
</dbReference>
<sequence length="227" mass="24176">MRKSQPLTREQVREVDRIAIEDFGMPGLVLMENAGRNCAELLRSKLSGGTVTICCGKGNNGGDGFVIARHLLNQGYDIRLLVFADPSGLAGDAKVNYEIARRMDADICIFDSNQPTAEIAEALGGADWIVDALLGTGTSGELREPFPAIHAAINASRANVFAVDIPSGLDCDSGQPLGTTVRADVTATFVAEKLGFRNEAARELTGEVHVIDIGAPHMIIDRIRSSA</sequence>
<dbReference type="OrthoDB" id="9806925at2"/>
<dbReference type="GO" id="GO:0003729">
    <property type="term" value="F:mRNA binding"/>
    <property type="evidence" value="ECO:0007669"/>
    <property type="project" value="TreeGrafter"/>
</dbReference>
<dbReference type="PANTHER" id="PTHR13612">
    <property type="entry name" value="ENHANCER OF MRNA-DECAPPING PROTEIN 3"/>
    <property type="match status" value="1"/>
</dbReference>
<comment type="catalytic activity">
    <reaction evidence="1">
        <text>(6R)-NADHX = (6S)-NADHX</text>
        <dbReference type="Rhea" id="RHEA:32215"/>
        <dbReference type="ChEBI" id="CHEBI:64074"/>
        <dbReference type="ChEBI" id="CHEBI:64075"/>
        <dbReference type="EC" id="5.1.99.6"/>
    </reaction>
</comment>
<comment type="catalytic activity">
    <reaction evidence="1">
        <text>(6R)-NADPHX = (6S)-NADPHX</text>
        <dbReference type="Rhea" id="RHEA:32227"/>
        <dbReference type="ChEBI" id="CHEBI:64076"/>
        <dbReference type="ChEBI" id="CHEBI:64077"/>
        <dbReference type="EC" id="5.1.99.6"/>
    </reaction>
</comment>
<dbReference type="RefSeq" id="WP_145361989.1">
    <property type="nucleotide sequence ID" value="NZ_CP036268.1"/>
</dbReference>
<gene>
    <name evidence="3" type="primary">nnr_1</name>
    <name evidence="1" type="synonym">nnrE</name>
    <name evidence="3" type="ORF">Pan189_00700</name>
</gene>
<dbReference type="KEGG" id="svp:Pan189_00700"/>
<keyword evidence="1" id="KW-0547">Nucleotide-binding</keyword>
<feature type="binding site" evidence="1">
    <location>
        <position position="60"/>
    </location>
    <ligand>
        <name>K(+)</name>
        <dbReference type="ChEBI" id="CHEBI:29103"/>
    </ligand>
</feature>
<comment type="function">
    <text evidence="1">Catalyzes the epimerization of the S- and R-forms of NAD(P)HX, a damaged form of NAD(P)H that is a result of enzymatic or heat-dependent hydration. This is a prerequisite for the S-specific NAD(P)H-hydrate dehydratase to allow the repair of both epimers of NAD(P)HX.</text>
</comment>
<feature type="binding site" evidence="1">
    <location>
        <position position="131"/>
    </location>
    <ligand>
        <name>K(+)</name>
        <dbReference type="ChEBI" id="CHEBI:29103"/>
    </ligand>
</feature>
<dbReference type="InterPro" id="IPR036652">
    <property type="entry name" value="YjeF_N_dom_sf"/>
</dbReference>
<dbReference type="GO" id="GO:0052856">
    <property type="term" value="F:NAD(P)HX epimerase activity"/>
    <property type="evidence" value="ECO:0007669"/>
    <property type="project" value="UniProtKB-UniRule"/>
</dbReference>